<keyword evidence="2" id="KW-0560">Oxidoreductase</keyword>
<dbReference type="Proteomes" id="UP001194580">
    <property type="component" value="Unassembled WGS sequence"/>
</dbReference>
<protein>
    <submittedName>
        <fullName evidence="4">NADPH:quinone reductase</fullName>
    </submittedName>
</protein>
<dbReference type="InterPro" id="IPR013154">
    <property type="entry name" value="ADH-like_N"/>
</dbReference>
<dbReference type="PANTHER" id="PTHR48106:SF13">
    <property type="entry name" value="QUINONE OXIDOREDUCTASE-RELATED"/>
    <property type="match status" value="1"/>
</dbReference>
<dbReference type="SUPFAM" id="SSF51735">
    <property type="entry name" value="NAD(P)-binding Rossmann-fold domains"/>
    <property type="match status" value="1"/>
</dbReference>
<dbReference type="GO" id="GO:0070402">
    <property type="term" value="F:NADPH binding"/>
    <property type="evidence" value="ECO:0007669"/>
    <property type="project" value="TreeGrafter"/>
</dbReference>
<dbReference type="GO" id="GO:0005829">
    <property type="term" value="C:cytosol"/>
    <property type="evidence" value="ECO:0007669"/>
    <property type="project" value="TreeGrafter"/>
</dbReference>
<dbReference type="InterPro" id="IPR011032">
    <property type="entry name" value="GroES-like_sf"/>
</dbReference>
<dbReference type="InterPro" id="IPR020843">
    <property type="entry name" value="ER"/>
</dbReference>
<evidence type="ECO:0000259" key="3">
    <source>
        <dbReference type="SMART" id="SM00829"/>
    </source>
</evidence>
<dbReference type="InterPro" id="IPR013149">
    <property type="entry name" value="ADH-like_C"/>
</dbReference>
<proteinExistence type="predicted"/>
<dbReference type="InterPro" id="IPR047618">
    <property type="entry name" value="QOR-like"/>
</dbReference>
<dbReference type="GO" id="GO:0035925">
    <property type="term" value="F:mRNA 3'-UTR AU-rich region binding"/>
    <property type="evidence" value="ECO:0007669"/>
    <property type="project" value="TreeGrafter"/>
</dbReference>
<gene>
    <name evidence="4" type="primary">ZTA1_5</name>
    <name evidence="4" type="ORF">BGZ95_011338</name>
</gene>
<dbReference type="Pfam" id="PF08240">
    <property type="entry name" value="ADH_N"/>
    <property type="match status" value="1"/>
</dbReference>
<keyword evidence="1" id="KW-0521">NADP</keyword>
<dbReference type="Pfam" id="PF00107">
    <property type="entry name" value="ADH_zinc_N"/>
    <property type="match status" value="1"/>
</dbReference>
<dbReference type="Gene3D" id="3.40.50.720">
    <property type="entry name" value="NAD(P)-binding Rossmann-like Domain"/>
    <property type="match status" value="1"/>
</dbReference>
<comment type="caution">
    <text evidence="4">The sequence shown here is derived from an EMBL/GenBank/DDBJ whole genome shotgun (WGS) entry which is preliminary data.</text>
</comment>
<dbReference type="AlphaFoldDB" id="A0AAD4DA54"/>
<sequence length="310" mass="33592">MTTPTSRVSLVNEPGQVSVLKHVTILRPTPTSTQVLVKVAYAGLNYMNVAQRFGSFPTPFPFIPGREGSGRIIEVGSEVQYGFKVGDCVAFMAPSTYPEYVAVDVVHLDKLPDHISYEQGHGAALVAQGLTAWSLVSRAYPVQKNDWAVIHTAAGGVGLIFSQLARRLGAHVIGTVSSEDGAKYVVVIPRNSSYEGLEQKVQELTNGKGVHAVFDSIGKDTFESSINIARLAGTLILFGSTSGSIPDFNIMRLMPKTLEVTWVVDVLEGEDAVKLEISKVYEFEDIQQVHLDFEGRKSTGKLLLKVAGDI</sequence>
<dbReference type="Gene3D" id="3.90.180.10">
    <property type="entry name" value="Medium-chain alcohol dehydrogenases, catalytic domain"/>
    <property type="match status" value="1"/>
</dbReference>
<dbReference type="InterPro" id="IPR036291">
    <property type="entry name" value="NAD(P)-bd_dom_sf"/>
</dbReference>
<dbReference type="CDD" id="cd05286">
    <property type="entry name" value="QOR2"/>
    <property type="match status" value="1"/>
</dbReference>
<dbReference type="SUPFAM" id="SSF50129">
    <property type="entry name" value="GroES-like"/>
    <property type="match status" value="1"/>
</dbReference>
<evidence type="ECO:0000256" key="1">
    <source>
        <dbReference type="ARBA" id="ARBA00022857"/>
    </source>
</evidence>
<dbReference type="EMBL" id="JAAAIL010000844">
    <property type="protein sequence ID" value="KAG0272865.1"/>
    <property type="molecule type" value="Genomic_DNA"/>
</dbReference>
<keyword evidence="5" id="KW-1185">Reference proteome</keyword>
<dbReference type="GO" id="GO:0003960">
    <property type="term" value="F:quinone reductase (NADPH) activity"/>
    <property type="evidence" value="ECO:0007669"/>
    <property type="project" value="InterPro"/>
</dbReference>
<dbReference type="SMART" id="SM00829">
    <property type="entry name" value="PKS_ER"/>
    <property type="match status" value="1"/>
</dbReference>
<reference evidence="4" key="1">
    <citation type="journal article" date="2020" name="Fungal Divers.">
        <title>Resolving the Mortierellaceae phylogeny through synthesis of multi-gene phylogenetics and phylogenomics.</title>
        <authorList>
            <person name="Vandepol N."/>
            <person name="Liber J."/>
            <person name="Desiro A."/>
            <person name="Na H."/>
            <person name="Kennedy M."/>
            <person name="Barry K."/>
            <person name="Grigoriev I.V."/>
            <person name="Miller A.N."/>
            <person name="O'Donnell K."/>
            <person name="Stajich J.E."/>
            <person name="Bonito G."/>
        </authorList>
    </citation>
    <scope>NUCLEOTIDE SEQUENCE</scope>
    <source>
        <strain evidence="4">NRRL 28262</strain>
    </source>
</reference>
<evidence type="ECO:0000313" key="4">
    <source>
        <dbReference type="EMBL" id="KAG0272865.1"/>
    </source>
</evidence>
<dbReference type="PANTHER" id="PTHR48106">
    <property type="entry name" value="QUINONE OXIDOREDUCTASE PIG3-RELATED"/>
    <property type="match status" value="1"/>
</dbReference>
<evidence type="ECO:0000313" key="5">
    <source>
        <dbReference type="Proteomes" id="UP001194580"/>
    </source>
</evidence>
<name>A0AAD4DA54_9FUNG</name>
<evidence type="ECO:0000256" key="2">
    <source>
        <dbReference type="ARBA" id="ARBA00023002"/>
    </source>
</evidence>
<organism evidence="4 5">
    <name type="scientific">Linnemannia exigua</name>
    <dbReference type="NCBI Taxonomy" id="604196"/>
    <lineage>
        <taxon>Eukaryota</taxon>
        <taxon>Fungi</taxon>
        <taxon>Fungi incertae sedis</taxon>
        <taxon>Mucoromycota</taxon>
        <taxon>Mortierellomycotina</taxon>
        <taxon>Mortierellomycetes</taxon>
        <taxon>Mortierellales</taxon>
        <taxon>Mortierellaceae</taxon>
        <taxon>Linnemannia</taxon>
    </lineage>
</organism>
<accession>A0AAD4DA54</accession>
<feature type="domain" description="Enoyl reductase (ER)" evidence="3">
    <location>
        <begin position="15"/>
        <end position="304"/>
    </location>
</feature>